<dbReference type="GO" id="GO:0003677">
    <property type="term" value="F:DNA binding"/>
    <property type="evidence" value="ECO:0007669"/>
    <property type="project" value="UniProtKB-KW"/>
</dbReference>
<dbReference type="GO" id="GO:0003700">
    <property type="term" value="F:DNA-binding transcription factor activity"/>
    <property type="evidence" value="ECO:0007669"/>
    <property type="project" value="InterPro"/>
</dbReference>
<dbReference type="InterPro" id="IPR011991">
    <property type="entry name" value="ArsR-like_HTH"/>
</dbReference>
<dbReference type="SUPFAM" id="SSF46785">
    <property type="entry name" value="Winged helix' DNA-binding domain"/>
    <property type="match status" value="1"/>
</dbReference>
<keyword evidence="2" id="KW-0238">DNA-binding</keyword>
<dbReference type="InterPro" id="IPR036390">
    <property type="entry name" value="WH_DNA-bd_sf"/>
</dbReference>
<dbReference type="PRINTS" id="PR00778">
    <property type="entry name" value="HTHARSR"/>
</dbReference>
<keyword evidence="3" id="KW-0804">Transcription</keyword>
<dbReference type="NCBIfam" id="NF033788">
    <property type="entry name" value="HTH_metalloreg"/>
    <property type="match status" value="1"/>
</dbReference>
<keyword evidence="1" id="KW-0805">Transcription regulation</keyword>
<accession>A0A2M8LBC5</accession>
<protein>
    <submittedName>
        <fullName evidence="5">Transcriptional regulator</fullName>
    </submittedName>
</protein>
<dbReference type="EMBL" id="PFEQ01000014">
    <property type="protein sequence ID" value="PJE73923.1"/>
    <property type="molecule type" value="Genomic_DNA"/>
</dbReference>
<evidence type="ECO:0000259" key="4">
    <source>
        <dbReference type="PROSITE" id="PS50987"/>
    </source>
</evidence>
<evidence type="ECO:0000313" key="5">
    <source>
        <dbReference type="EMBL" id="PJE73923.1"/>
    </source>
</evidence>
<evidence type="ECO:0000256" key="1">
    <source>
        <dbReference type="ARBA" id="ARBA00023015"/>
    </source>
</evidence>
<dbReference type="Pfam" id="PF01022">
    <property type="entry name" value="HTH_5"/>
    <property type="match status" value="1"/>
</dbReference>
<dbReference type="InterPro" id="IPR001845">
    <property type="entry name" value="HTH_ArsR_DNA-bd_dom"/>
</dbReference>
<gene>
    <name evidence="5" type="ORF">COV01_03735</name>
</gene>
<dbReference type="InterPro" id="IPR051011">
    <property type="entry name" value="Metal_resp_trans_reg"/>
</dbReference>
<name>A0A2M8LBC5_9BACT</name>
<dbReference type="PROSITE" id="PS50987">
    <property type="entry name" value="HTH_ARSR_2"/>
    <property type="match status" value="1"/>
</dbReference>
<dbReference type="PANTHER" id="PTHR43132:SF2">
    <property type="entry name" value="ARSENICAL RESISTANCE OPERON REPRESSOR ARSR-RELATED"/>
    <property type="match status" value="1"/>
</dbReference>
<comment type="caution">
    <text evidence="5">The sequence shown here is derived from an EMBL/GenBank/DDBJ whole genome shotgun (WGS) entry which is preliminary data.</text>
</comment>
<evidence type="ECO:0000256" key="3">
    <source>
        <dbReference type="ARBA" id="ARBA00023163"/>
    </source>
</evidence>
<organism evidence="5 6">
    <name type="scientific">Candidatus Taylorbacteria bacterium CG10_big_fil_rev_8_21_14_0_10_41_48</name>
    <dbReference type="NCBI Taxonomy" id="1975024"/>
    <lineage>
        <taxon>Bacteria</taxon>
        <taxon>Candidatus Tayloriibacteriota</taxon>
    </lineage>
</organism>
<proteinExistence type="predicted"/>
<dbReference type="PANTHER" id="PTHR43132">
    <property type="entry name" value="ARSENICAL RESISTANCE OPERON REPRESSOR ARSR-RELATED"/>
    <property type="match status" value="1"/>
</dbReference>
<dbReference type="SMART" id="SM00418">
    <property type="entry name" value="HTH_ARSR"/>
    <property type="match status" value="1"/>
</dbReference>
<dbReference type="InterPro" id="IPR036388">
    <property type="entry name" value="WH-like_DNA-bd_sf"/>
</dbReference>
<evidence type="ECO:0000256" key="2">
    <source>
        <dbReference type="ARBA" id="ARBA00023125"/>
    </source>
</evidence>
<dbReference type="AlphaFoldDB" id="A0A2M8LBC5"/>
<feature type="domain" description="HTH arsR-type" evidence="4">
    <location>
        <begin position="34"/>
        <end position="130"/>
    </location>
</feature>
<dbReference type="Gene3D" id="1.10.10.10">
    <property type="entry name" value="Winged helix-like DNA-binding domain superfamily/Winged helix DNA-binding domain"/>
    <property type="match status" value="1"/>
</dbReference>
<evidence type="ECO:0000313" key="6">
    <source>
        <dbReference type="Proteomes" id="UP000228700"/>
    </source>
</evidence>
<dbReference type="Proteomes" id="UP000228700">
    <property type="component" value="Unassembled WGS sequence"/>
</dbReference>
<reference evidence="6" key="1">
    <citation type="submission" date="2017-09" db="EMBL/GenBank/DDBJ databases">
        <title>Depth-based differentiation of microbial function through sediment-hosted aquifers and enrichment of novel symbionts in the deep terrestrial subsurface.</title>
        <authorList>
            <person name="Probst A.J."/>
            <person name="Ladd B."/>
            <person name="Jarett J.K."/>
            <person name="Geller-Mcgrath D.E."/>
            <person name="Sieber C.M.K."/>
            <person name="Emerson J.B."/>
            <person name="Anantharaman K."/>
            <person name="Thomas B.C."/>
            <person name="Malmstrom R."/>
            <person name="Stieglmeier M."/>
            <person name="Klingl A."/>
            <person name="Woyke T."/>
            <person name="Ryan C.M."/>
            <person name="Banfield J.F."/>
        </authorList>
    </citation>
    <scope>NUCLEOTIDE SEQUENCE [LARGE SCALE GENOMIC DNA]</scope>
</reference>
<sequence length="130" mass="14774">MTKKVVDKRLIVFWVYALVCCEDTLSIETMKSPLPQEAYQKNAHIYKILANSKRLEVLNILKKGETSVEDLLEVTGMSKANLSQHLALLRHNGLVQTRKSGLNVSYRIVDPRIVEPCKILHGLRGRHLVV</sequence>
<dbReference type="CDD" id="cd00090">
    <property type="entry name" value="HTH_ARSR"/>
    <property type="match status" value="1"/>
</dbReference>